<gene>
    <name evidence="2" type="ORF">DCG65_10600</name>
</gene>
<dbReference type="Pfam" id="PF08818">
    <property type="entry name" value="DUF1801"/>
    <property type="match status" value="1"/>
</dbReference>
<dbReference type="Gene3D" id="3.90.1150.200">
    <property type="match status" value="1"/>
</dbReference>
<dbReference type="SUPFAM" id="SSF159888">
    <property type="entry name" value="YdhG-like"/>
    <property type="match status" value="1"/>
</dbReference>
<dbReference type="InterPro" id="IPR014922">
    <property type="entry name" value="YdhG-like"/>
</dbReference>
<protein>
    <submittedName>
        <fullName evidence="2">DUF1801 domain-containing protein</fullName>
    </submittedName>
</protein>
<dbReference type="AlphaFoldDB" id="A0A353YMZ7"/>
<reference evidence="2 3" key="1">
    <citation type="journal article" date="2018" name="Nat. Biotechnol.">
        <title>A standardized bacterial taxonomy based on genome phylogeny substantially revises the tree of life.</title>
        <authorList>
            <person name="Parks D.H."/>
            <person name="Chuvochina M."/>
            <person name="Waite D.W."/>
            <person name="Rinke C."/>
            <person name="Skarshewski A."/>
            <person name="Chaumeil P.A."/>
            <person name="Hugenholtz P."/>
        </authorList>
    </citation>
    <scope>NUCLEOTIDE SEQUENCE [LARGE SCALE GENOMIC DNA]</scope>
    <source>
        <strain evidence="2">UBA8557</strain>
    </source>
</reference>
<organism evidence="2 3">
    <name type="scientific">Hyphomonas atlantica</name>
    <dbReference type="NCBI Taxonomy" id="1280948"/>
    <lineage>
        <taxon>Bacteria</taxon>
        <taxon>Pseudomonadati</taxon>
        <taxon>Pseudomonadota</taxon>
        <taxon>Alphaproteobacteria</taxon>
        <taxon>Hyphomonadales</taxon>
        <taxon>Hyphomonadaceae</taxon>
        <taxon>Hyphomonas</taxon>
    </lineage>
</organism>
<dbReference type="Proteomes" id="UP000259173">
    <property type="component" value="Unassembled WGS sequence"/>
</dbReference>
<dbReference type="EMBL" id="DMBR01000321">
    <property type="protein sequence ID" value="HAE95002.1"/>
    <property type="molecule type" value="Genomic_DNA"/>
</dbReference>
<evidence type="ECO:0000259" key="1">
    <source>
        <dbReference type="Pfam" id="PF08818"/>
    </source>
</evidence>
<feature type="domain" description="YdhG-like" evidence="1">
    <location>
        <begin position="30"/>
        <end position="123"/>
    </location>
</feature>
<accession>A0A353YMZ7</accession>
<comment type="caution">
    <text evidence="2">The sequence shown here is derived from an EMBL/GenBank/DDBJ whole genome shotgun (WGS) entry which is preliminary data.</text>
</comment>
<proteinExistence type="predicted"/>
<sequence length="134" mass="14982">MTTRPSARRSNAAHLAKTVESWFEGLEPQQREIANALKALIEQTGPALSCQLAWGFPCWSGNERIFSIAAYKDRCNLQLFYGAQLTNTSPDRIEGTGKALRHVKVRSVEDVDETVKQIVAEAIRLDATNPQRVR</sequence>
<name>A0A353YMZ7_9PROT</name>
<evidence type="ECO:0000313" key="3">
    <source>
        <dbReference type="Proteomes" id="UP000259173"/>
    </source>
</evidence>
<evidence type="ECO:0000313" key="2">
    <source>
        <dbReference type="EMBL" id="HAE95002.1"/>
    </source>
</evidence>